<evidence type="ECO:0000256" key="1">
    <source>
        <dbReference type="SAM" id="Phobius"/>
    </source>
</evidence>
<keyword evidence="1" id="KW-1133">Transmembrane helix</keyword>
<proteinExistence type="predicted"/>
<evidence type="ECO:0000313" key="3">
    <source>
        <dbReference type="Proteomes" id="UP000018888"/>
    </source>
</evidence>
<protein>
    <submittedName>
        <fullName evidence="2">Uncharacterized protein</fullName>
    </submittedName>
</protein>
<accession>A0A2P4QUU6</accession>
<reference evidence="2 3" key="1">
    <citation type="journal article" date="2013" name="Proc. Natl. Acad. Sci. U.S.A.">
        <title>Genome of an arbuscular mycorrhizal fungus provides insight into the oldest plant symbiosis.</title>
        <authorList>
            <person name="Tisserant E."/>
            <person name="Malbreil M."/>
            <person name="Kuo A."/>
            <person name="Kohler A."/>
            <person name="Symeonidi A."/>
            <person name="Balestrini R."/>
            <person name="Charron P."/>
            <person name="Duensing N."/>
            <person name="Frei Dit Frey N."/>
            <person name="Gianinazzi-Pearson V."/>
            <person name="Gilbert L.B."/>
            <person name="Handa Y."/>
            <person name="Herr J.R."/>
            <person name="Hijri M."/>
            <person name="Koul R."/>
            <person name="Kawaguchi M."/>
            <person name="Krajinski F."/>
            <person name="Lammers P.J."/>
            <person name="Masclaux F.G."/>
            <person name="Murat C."/>
            <person name="Morin E."/>
            <person name="Ndikumana S."/>
            <person name="Pagni M."/>
            <person name="Petitpierre D."/>
            <person name="Requena N."/>
            <person name="Rosikiewicz P."/>
            <person name="Riley R."/>
            <person name="Saito K."/>
            <person name="San Clemente H."/>
            <person name="Shapiro H."/>
            <person name="van Tuinen D."/>
            <person name="Becard G."/>
            <person name="Bonfante P."/>
            <person name="Paszkowski U."/>
            <person name="Shachar-Hill Y.Y."/>
            <person name="Tuskan G.A."/>
            <person name="Young P.W."/>
            <person name="Sanders I.R."/>
            <person name="Henrissat B."/>
            <person name="Rensing S.A."/>
            <person name="Grigoriev I.V."/>
            <person name="Corradi N."/>
            <person name="Roux C."/>
            <person name="Martin F."/>
        </authorList>
    </citation>
    <scope>NUCLEOTIDE SEQUENCE [LARGE SCALE GENOMIC DNA]</scope>
    <source>
        <strain evidence="2 3">DAOM 197198</strain>
    </source>
</reference>
<dbReference type="AlphaFoldDB" id="A0A2P4QUU6"/>
<reference evidence="2 3" key="2">
    <citation type="journal article" date="2018" name="New Phytol.">
        <title>High intraspecific genome diversity in the model arbuscular mycorrhizal symbiont Rhizophagus irregularis.</title>
        <authorList>
            <person name="Chen E.C.H."/>
            <person name="Morin E."/>
            <person name="Beaudet D."/>
            <person name="Noel J."/>
            <person name="Yildirir G."/>
            <person name="Ndikumana S."/>
            <person name="Charron P."/>
            <person name="St-Onge C."/>
            <person name="Giorgi J."/>
            <person name="Kruger M."/>
            <person name="Marton T."/>
            <person name="Ropars J."/>
            <person name="Grigoriev I.V."/>
            <person name="Hainaut M."/>
            <person name="Henrissat B."/>
            <person name="Roux C."/>
            <person name="Martin F."/>
            <person name="Corradi N."/>
        </authorList>
    </citation>
    <scope>NUCLEOTIDE SEQUENCE [LARGE SCALE GENOMIC DNA]</scope>
    <source>
        <strain evidence="2 3">DAOM 197198</strain>
    </source>
</reference>
<organism evidence="2 3">
    <name type="scientific">Rhizophagus irregularis (strain DAOM 181602 / DAOM 197198 / MUCL 43194)</name>
    <name type="common">Arbuscular mycorrhizal fungus</name>
    <name type="synonym">Glomus intraradices</name>
    <dbReference type="NCBI Taxonomy" id="747089"/>
    <lineage>
        <taxon>Eukaryota</taxon>
        <taxon>Fungi</taxon>
        <taxon>Fungi incertae sedis</taxon>
        <taxon>Mucoromycota</taxon>
        <taxon>Glomeromycotina</taxon>
        <taxon>Glomeromycetes</taxon>
        <taxon>Glomerales</taxon>
        <taxon>Glomeraceae</taxon>
        <taxon>Rhizophagus</taxon>
    </lineage>
</organism>
<keyword evidence="3" id="KW-1185">Reference proteome</keyword>
<name>A0A2P4QUU6_RHIID</name>
<keyword evidence="1" id="KW-0812">Transmembrane</keyword>
<dbReference type="Proteomes" id="UP000018888">
    <property type="component" value="Unassembled WGS sequence"/>
</dbReference>
<comment type="caution">
    <text evidence="2">The sequence shown here is derived from an EMBL/GenBank/DDBJ whole genome shotgun (WGS) entry which is preliminary data.</text>
</comment>
<feature type="transmembrane region" description="Helical" evidence="1">
    <location>
        <begin position="54"/>
        <end position="73"/>
    </location>
</feature>
<evidence type="ECO:0000313" key="2">
    <source>
        <dbReference type="EMBL" id="POG81416.1"/>
    </source>
</evidence>
<sequence>MNFFFGKFVLRINCYKKNIYNSVNLNSPQKNIFFFFLKKKVVTYVRRLPDIIESFFFIGNALITFVLNILNYLNDQIII</sequence>
<keyword evidence="1" id="KW-0472">Membrane</keyword>
<dbReference type="EMBL" id="AUPC02000011">
    <property type="protein sequence ID" value="POG81416.1"/>
    <property type="molecule type" value="Genomic_DNA"/>
</dbReference>
<gene>
    <name evidence="2" type="ORF">GLOIN_2v1507717</name>
</gene>